<name>A0ABY7FUY7_MYAAR</name>
<keyword evidence="2" id="KW-1185">Reference proteome</keyword>
<evidence type="ECO:0000313" key="1">
    <source>
        <dbReference type="EMBL" id="WAR24546.1"/>
    </source>
</evidence>
<sequence length="247" mass="27538">LKRSCVSKWSLDVGCLGKCKPGYFGQYCEETCSKECLKKACNKSSGICKDCTRTYLEGCTQECGQGCREKDGFPRCDRKSGKCLNGCVFNHYGNFCNVSCRNCKRNSSVVLCDSNGVCLYGCENGYWDKKCNSKCSANCESNAYENRCNSSTGECLNGCTRGWSGLFCGDTMEERHYICEQDNMNEVNPRRSVVESDSSIELNAARKSKKEEGLFGDLGQFQVDYIHAIAREESDNKLGQHTMESPL</sequence>
<feature type="non-terminal residue" evidence="1">
    <location>
        <position position="1"/>
    </location>
</feature>
<organism evidence="1 2">
    <name type="scientific">Mya arenaria</name>
    <name type="common">Soft-shell clam</name>
    <dbReference type="NCBI Taxonomy" id="6604"/>
    <lineage>
        <taxon>Eukaryota</taxon>
        <taxon>Metazoa</taxon>
        <taxon>Spiralia</taxon>
        <taxon>Lophotrochozoa</taxon>
        <taxon>Mollusca</taxon>
        <taxon>Bivalvia</taxon>
        <taxon>Autobranchia</taxon>
        <taxon>Heteroconchia</taxon>
        <taxon>Euheterodonta</taxon>
        <taxon>Imparidentia</taxon>
        <taxon>Neoheterodontei</taxon>
        <taxon>Myida</taxon>
        <taxon>Myoidea</taxon>
        <taxon>Myidae</taxon>
        <taxon>Mya</taxon>
    </lineage>
</organism>
<evidence type="ECO:0008006" key="3">
    <source>
        <dbReference type="Google" id="ProtNLM"/>
    </source>
</evidence>
<dbReference type="EMBL" id="CP111024">
    <property type="protein sequence ID" value="WAR24546.1"/>
    <property type="molecule type" value="Genomic_DNA"/>
</dbReference>
<evidence type="ECO:0000313" key="2">
    <source>
        <dbReference type="Proteomes" id="UP001164746"/>
    </source>
</evidence>
<proteinExistence type="predicted"/>
<accession>A0ABY7FUY7</accession>
<dbReference type="Proteomes" id="UP001164746">
    <property type="component" value="Chromosome 13"/>
</dbReference>
<protein>
    <recommendedName>
        <fullName evidence="3">Scavenger receptor class F member 2</fullName>
    </recommendedName>
</protein>
<reference evidence="1" key="1">
    <citation type="submission" date="2022-11" db="EMBL/GenBank/DDBJ databases">
        <title>Centuries of genome instability and evolution in soft-shell clam transmissible cancer (bioRxiv).</title>
        <authorList>
            <person name="Hart S.F.M."/>
            <person name="Yonemitsu M.A."/>
            <person name="Giersch R.M."/>
            <person name="Beal B.F."/>
            <person name="Arriagada G."/>
            <person name="Davis B.W."/>
            <person name="Ostrander E.A."/>
            <person name="Goff S.P."/>
            <person name="Metzger M.J."/>
        </authorList>
    </citation>
    <scope>NUCLEOTIDE SEQUENCE</scope>
    <source>
        <strain evidence="1">MELC-2E11</strain>
        <tissue evidence="1">Siphon/mantle</tissue>
    </source>
</reference>
<gene>
    <name evidence="1" type="ORF">MAR_038215</name>
</gene>